<dbReference type="AlphaFoldDB" id="A0A645IZ48"/>
<name>A0A645IZ48_9ZZZZ</name>
<protein>
    <submittedName>
        <fullName evidence="1">Uncharacterized protein</fullName>
    </submittedName>
</protein>
<proteinExistence type="predicted"/>
<reference evidence="1" key="1">
    <citation type="submission" date="2019-08" db="EMBL/GenBank/DDBJ databases">
        <authorList>
            <person name="Kucharzyk K."/>
            <person name="Murdoch R.W."/>
            <person name="Higgins S."/>
            <person name="Loffler F."/>
        </authorList>
    </citation>
    <scope>NUCLEOTIDE SEQUENCE</scope>
</reference>
<gene>
    <name evidence="1" type="ORF">SDC9_204407</name>
</gene>
<accession>A0A645IZ48</accession>
<dbReference type="EMBL" id="VSSQ01127378">
    <property type="protein sequence ID" value="MPN56715.1"/>
    <property type="molecule type" value="Genomic_DNA"/>
</dbReference>
<organism evidence="1">
    <name type="scientific">bioreactor metagenome</name>
    <dbReference type="NCBI Taxonomy" id="1076179"/>
    <lineage>
        <taxon>unclassified sequences</taxon>
        <taxon>metagenomes</taxon>
        <taxon>ecological metagenomes</taxon>
    </lineage>
</organism>
<sequence>MKDTPFPVLFHRDIAALVVYAKVHMNYDVIRDRECQITGCVCQTILAAFHHSREAADKIIDLIINNGDYGLAGLVDIAPVPIFLYFRQAVFKRIC</sequence>
<evidence type="ECO:0000313" key="1">
    <source>
        <dbReference type="EMBL" id="MPN56715.1"/>
    </source>
</evidence>
<comment type="caution">
    <text evidence="1">The sequence shown here is derived from an EMBL/GenBank/DDBJ whole genome shotgun (WGS) entry which is preliminary data.</text>
</comment>